<dbReference type="NCBIfam" id="TIGR00738">
    <property type="entry name" value="rrf2_super"/>
    <property type="match status" value="1"/>
</dbReference>
<dbReference type="PROSITE" id="PS01332">
    <property type="entry name" value="HTH_RRF2_1"/>
    <property type="match status" value="1"/>
</dbReference>
<dbReference type="InterPro" id="IPR036390">
    <property type="entry name" value="WH_DNA-bd_sf"/>
</dbReference>
<dbReference type="PANTHER" id="PTHR33221:SF13">
    <property type="entry name" value="TRANSCRIPTIONAL REGULATOR-RELATED"/>
    <property type="match status" value="1"/>
</dbReference>
<comment type="caution">
    <text evidence="1">The sequence shown here is derived from an EMBL/GenBank/DDBJ whole genome shotgun (WGS) entry which is preliminary data.</text>
</comment>
<dbReference type="Pfam" id="PF02082">
    <property type="entry name" value="Rrf2"/>
    <property type="match status" value="1"/>
</dbReference>
<dbReference type="EMBL" id="JACCBF010000001">
    <property type="protein sequence ID" value="NYD32347.1"/>
    <property type="molecule type" value="Genomic_DNA"/>
</dbReference>
<dbReference type="Gene3D" id="1.10.10.10">
    <property type="entry name" value="Winged helix-like DNA-binding domain superfamily/Winged helix DNA-binding domain"/>
    <property type="match status" value="1"/>
</dbReference>
<dbReference type="GO" id="GO:0003700">
    <property type="term" value="F:DNA-binding transcription factor activity"/>
    <property type="evidence" value="ECO:0007669"/>
    <property type="project" value="TreeGrafter"/>
</dbReference>
<name>A0A852RG89_9ACTN</name>
<sequence>MRMNEGVEWAAHVCVLLHWLQEDQGGAAPVPVARLAEAYELPAPYLVKQVQALTRAGITESVPGKNGGVRLARPAGRITLMDVVAAIEGPDDAFACTEIRQRGMNQDRPAREFAKPCGIAHAMRGAELAWRRELATTSVLDLAAATPRSVAADARRHFSRT</sequence>
<dbReference type="PANTHER" id="PTHR33221">
    <property type="entry name" value="WINGED HELIX-TURN-HELIX TRANSCRIPTIONAL REGULATOR, RRF2 FAMILY"/>
    <property type="match status" value="1"/>
</dbReference>
<evidence type="ECO:0000313" key="2">
    <source>
        <dbReference type="Proteomes" id="UP000582231"/>
    </source>
</evidence>
<reference evidence="1 2" key="1">
    <citation type="submission" date="2020-07" db="EMBL/GenBank/DDBJ databases">
        <title>Sequencing the genomes of 1000 actinobacteria strains.</title>
        <authorList>
            <person name="Klenk H.-P."/>
        </authorList>
    </citation>
    <scope>NUCLEOTIDE SEQUENCE [LARGE SCALE GENOMIC DNA]</scope>
    <source>
        <strain evidence="1 2">DSM 19082</strain>
    </source>
</reference>
<proteinExistence type="predicted"/>
<evidence type="ECO:0000313" key="1">
    <source>
        <dbReference type="EMBL" id="NYD32347.1"/>
    </source>
</evidence>
<accession>A0A852RG89</accession>
<protein>
    <submittedName>
        <fullName evidence="1">Rrf2 family protein</fullName>
    </submittedName>
</protein>
<dbReference type="Proteomes" id="UP000582231">
    <property type="component" value="Unassembled WGS sequence"/>
</dbReference>
<gene>
    <name evidence="1" type="ORF">BJ958_003893</name>
</gene>
<dbReference type="InterPro" id="IPR030489">
    <property type="entry name" value="TR_Rrf2-type_CS"/>
</dbReference>
<dbReference type="InterPro" id="IPR036388">
    <property type="entry name" value="WH-like_DNA-bd_sf"/>
</dbReference>
<keyword evidence="2" id="KW-1185">Reference proteome</keyword>
<dbReference type="SUPFAM" id="SSF46785">
    <property type="entry name" value="Winged helix' DNA-binding domain"/>
    <property type="match status" value="1"/>
</dbReference>
<organism evidence="1 2">
    <name type="scientific">Nocardioides kongjuensis</name>
    <dbReference type="NCBI Taxonomy" id="349522"/>
    <lineage>
        <taxon>Bacteria</taxon>
        <taxon>Bacillati</taxon>
        <taxon>Actinomycetota</taxon>
        <taxon>Actinomycetes</taxon>
        <taxon>Propionibacteriales</taxon>
        <taxon>Nocardioidaceae</taxon>
        <taxon>Nocardioides</taxon>
    </lineage>
</organism>
<dbReference type="AlphaFoldDB" id="A0A852RG89"/>
<dbReference type="InterPro" id="IPR000944">
    <property type="entry name" value="Tscrpt_reg_Rrf2"/>
</dbReference>
<dbReference type="GO" id="GO:0005829">
    <property type="term" value="C:cytosol"/>
    <property type="evidence" value="ECO:0007669"/>
    <property type="project" value="TreeGrafter"/>
</dbReference>
<dbReference type="PROSITE" id="PS51197">
    <property type="entry name" value="HTH_RRF2_2"/>
    <property type="match status" value="1"/>
</dbReference>